<feature type="binding site" evidence="6">
    <location>
        <position position="66"/>
    </location>
    <ligand>
        <name>Fe cation</name>
        <dbReference type="ChEBI" id="CHEBI:24875"/>
        <note>catalytic</note>
    </ligand>
</feature>
<dbReference type="Gene3D" id="2.60.120.10">
    <property type="entry name" value="Jelly Rolls"/>
    <property type="match status" value="1"/>
</dbReference>
<evidence type="ECO:0000256" key="4">
    <source>
        <dbReference type="ARBA" id="ARBA00023002"/>
    </source>
</evidence>
<dbReference type="PANTHER" id="PTHR12918:SF1">
    <property type="entry name" value="CYSTEINE DIOXYGENASE TYPE 1"/>
    <property type="match status" value="1"/>
</dbReference>
<sequence>MPAALLSPSVRVDLAEIVRDIAADVSRWQPLVRFDETERWYTRLAVADDYEVWLLSWLPGQRTGIHDHGGSAGAFAVAQGRVREDTVDQPWSEDLPGQHVTLSRTHLSAGATRRFDGRHVHEVVNDGPVPAVTVHAYAPALDSMSRYRLENGILTLATSERAGDDW</sequence>
<keyword evidence="3 7" id="KW-0223">Dioxygenase</keyword>
<dbReference type="PATRIC" id="fig|1441730.3.peg.3080"/>
<dbReference type="SUPFAM" id="SSF51182">
    <property type="entry name" value="RmlC-like cupins"/>
    <property type="match status" value="1"/>
</dbReference>
<reference evidence="7 8" key="2">
    <citation type="journal article" date="2016" name="Genome Announc.">
        <title>Draft Genome Sequence of a Versatile Hydrocarbon-Degrading Bacterium, Rhodococcus pyridinivorans Strain KG-16, Collected from Oil Fields in India.</title>
        <authorList>
            <person name="Aggarwal R.K."/>
            <person name="Dawar C."/>
            <person name="Phanindranath R."/>
            <person name="Mutnuri L."/>
            <person name="Dayal A.M."/>
        </authorList>
    </citation>
    <scope>NUCLEOTIDE SEQUENCE [LARGE SCALE GENOMIC DNA]</scope>
    <source>
        <strain evidence="7 8">KG-16</strain>
    </source>
</reference>
<gene>
    <name evidence="7" type="ORF">Z045_14815</name>
</gene>
<organism evidence="7 8">
    <name type="scientific">Rhodococcus pyridinivorans KG-16</name>
    <dbReference type="NCBI Taxonomy" id="1441730"/>
    <lineage>
        <taxon>Bacteria</taxon>
        <taxon>Bacillati</taxon>
        <taxon>Actinomycetota</taxon>
        <taxon>Actinomycetes</taxon>
        <taxon>Mycobacteriales</taxon>
        <taxon>Nocardiaceae</taxon>
        <taxon>Rhodococcus</taxon>
    </lineage>
</organism>
<dbReference type="Proteomes" id="UP000053060">
    <property type="component" value="Unassembled WGS sequence"/>
</dbReference>
<reference evidence="8" key="1">
    <citation type="submission" date="2015-01" db="EMBL/GenBank/DDBJ databases">
        <title>Draft genome sequence of Rhodococcus pyridinivorans strain KG-16, a hydrocarbon-degrading bacterium.</title>
        <authorList>
            <person name="Aggarwal R.K."/>
            <person name="Dawar C."/>
        </authorList>
    </citation>
    <scope>NUCLEOTIDE SEQUENCE [LARGE SCALE GENOMIC DNA]</scope>
    <source>
        <strain evidence="8">KG-16</strain>
    </source>
</reference>
<dbReference type="InterPro" id="IPR011051">
    <property type="entry name" value="RmlC_Cupin_sf"/>
</dbReference>
<dbReference type="EMBL" id="AZXY01000007">
    <property type="protein sequence ID" value="KSZ57840.1"/>
    <property type="molecule type" value="Genomic_DNA"/>
</dbReference>
<dbReference type="GO" id="GO:0016702">
    <property type="term" value="F:oxidoreductase activity, acting on single donors with incorporation of molecular oxygen, incorporation of two atoms of oxygen"/>
    <property type="evidence" value="ECO:0007669"/>
    <property type="project" value="InterPro"/>
</dbReference>
<evidence type="ECO:0000256" key="1">
    <source>
        <dbReference type="ARBA" id="ARBA00006622"/>
    </source>
</evidence>
<accession>A0A0V9UIM1</accession>
<evidence type="ECO:0000313" key="7">
    <source>
        <dbReference type="EMBL" id="KSZ57840.1"/>
    </source>
</evidence>
<dbReference type="CDD" id="cd10548">
    <property type="entry name" value="cupin_CDO"/>
    <property type="match status" value="1"/>
</dbReference>
<comment type="similarity">
    <text evidence="1">Belongs to the cysteine dioxygenase family.</text>
</comment>
<dbReference type="RefSeq" id="WP_060652539.1">
    <property type="nucleotide sequence ID" value="NZ_AZXY01000007.1"/>
</dbReference>
<keyword evidence="4" id="KW-0560">Oxidoreductase</keyword>
<keyword evidence="2 6" id="KW-0479">Metal-binding</keyword>
<protein>
    <submittedName>
        <fullName evidence="7">Cysteine dioxygenase</fullName>
    </submittedName>
</protein>
<comment type="caution">
    <text evidence="7">The sequence shown here is derived from an EMBL/GenBank/DDBJ whole genome shotgun (WGS) entry which is preliminary data.</text>
</comment>
<dbReference type="GO" id="GO:0008198">
    <property type="term" value="F:ferrous iron binding"/>
    <property type="evidence" value="ECO:0007669"/>
    <property type="project" value="TreeGrafter"/>
</dbReference>
<keyword evidence="5 6" id="KW-0408">Iron</keyword>
<evidence type="ECO:0000313" key="8">
    <source>
        <dbReference type="Proteomes" id="UP000053060"/>
    </source>
</evidence>
<dbReference type="InterPro" id="IPR010300">
    <property type="entry name" value="CDO_1"/>
</dbReference>
<feature type="binding site" evidence="6">
    <location>
        <position position="121"/>
    </location>
    <ligand>
        <name>Fe cation</name>
        <dbReference type="ChEBI" id="CHEBI:24875"/>
        <note>catalytic</note>
    </ligand>
</feature>
<evidence type="ECO:0000256" key="2">
    <source>
        <dbReference type="ARBA" id="ARBA00022723"/>
    </source>
</evidence>
<dbReference type="InterPro" id="IPR014710">
    <property type="entry name" value="RmlC-like_jellyroll"/>
</dbReference>
<proteinExistence type="inferred from homology"/>
<dbReference type="AlphaFoldDB" id="A0A0V9UIM1"/>
<name>A0A0V9UIM1_9NOCA</name>
<dbReference type="PANTHER" id="PTHR12918">
    <property type="entry name" value="CYSTEINE DIOXYGENASE"/>
    <property type="match status" value="1"/>
</dbReference>
<feature type="binding site" evidence="6">
    <location>
        <position position="68"/>
    </location>
    <ligand>
        <name>Fe cation</name>
        <dbReference type="ChEBI" id="CHEBI:24875"/>
        <note>catalytic</note>
    </ligand>
</feature>
<dbReference type="Pfam" id="PF05995">
    <property type="entry name" value="CDO_I"/>
    <property type="match status" value="1"/>
</dbReference>
<evidence type="ECO:0000256" key="3">
    <source>
        <dbReference type="ARBA" id="ARBA00022964"/>
    </source>
</evidence>
<evidence type="ECO:0000256" key="5">
    <source>
        <dbReference type="ARBA" id="ARBA00023004"/>
    </source>
</evidence>
<evidence type="ECO:0000256" key="6">
    <source>
        <dbReference type="PIRSR" id="PIRSR610300-51"/>
    </source>
</evidence>